<dbReference type="eggNOG" id="ENOG502S20T">
    <property type="taxonomic scope" value="Eukaryota"/>
</dbReference>
<dbReference type="STRING" id="3885.V7CBQ1"/>
<dbReference type="OMA" id="LARCLYM"/>
<evidence type="ECO:0000313" key="10">
    <source>
        <dbReference type="EMBL" id="ESW26773.1"/>
    </source>
</evidence>
<evidence type="ECO:0000256" key="8">
    <source>
        <dbReference type="RuleBase" id="RU361233"/>
    </source>
</evidence>
<dbReference type="SMR" id="V7CBQ1"/>
<feature type="transmembrane region" description="Helical" evidence="8">
    <location>
        <begin position="12"/>
        <end position="29"/>
    </location>
</feature>
<evidence type="ECO:0000256" key="1">
    <source>
        <dbReference type="ARBA" id="ARBA00004651"/>
    </source>
</evidence>
<dbReference type="GO" id="GO:0005886">
    <property type="term" value="C:plasma membrane"/>
    <property type="evidence" value="ECO:0007669"/>
    <property type="project" value="UniProtKB-SubCell"/>
</dbReference>
<feature type="domain" description="Casparian strip membrane protein" evidence="9">
    <location>
        <begin position="5"/>
        <end position="153"/>
    </location>
</feature>
<feature type="transmembrane region" description="Helical" evidence="8">
    <location>
        <begin position="138"/>
        <end position="166"/>
    </location>
</feature>
<keyword evidence="6 8" id="KW-1133">Transmembrane helix</keyword>
<comment type="subcellular location">
    <subcellularLocation>
        <location evidence="1 8">Cell membrane</location>
        <topology evidence="1 8">Multi-pass membrane protein</topology>
    </subcellularLocation>
</comment>
<evidence type="ECO:0000259" key="9">
    <source>
        <dbReference type="Pfam" id="PF04535"/>
    </source>
</evidence>
<sequence>MKLGMARGEVYLRFSAILVLVLSACLVAFDTQTKVVLLGIQKKATYNDLHALKISVYVTSAAAGYNLLQLCKHSTCSRGNFKGSYMCMAWISLFLDQIAVYITLGTNTASVAASMMAVTGSEALQWMKVCDKFSRFCIQIGGALLCGYVASILMALVSTISAYKVFRMYSPKWFLRLKST</sequence>
<evidence type="ECO:0000256" key="6">
    <source>
        <dbReference type="ARBA" id="ARBA00022989"/>
    </source>
</evidence>
<organism evidence="10 11">
    <name type="scientific">Phaseolus vulgaris</name>
    <name type="common">Kidney bean</name>
    <name type="synonym">French bean</name>
    <dbReference type="NCBI Taxonomy" id="3885"/>
    <lineage>
        <taxon>Eukaryota</taxon>
        <taxon>Viridiplantae</taxon>
        <taxon>Streptophyta</taxon>
        <taxon>Embryophyta</taxon>
        <taxon>Tracheophyta</taxon>
        <taxon>Spermatophyta</taxon>
        <taxon>Magnoliopsida</taxon>
        <taxon>eudicotyledons</taxon>
        <taxon>Gunneridae</taxon>
        <taxon>Pentapetalae</taxon>
        <taxon>rosids</taxon>
        <taxon>fabids</taxon>
        <taxon>Fabales</taxon>
        <taxon>Fabaceae</taxon>
        <taxon>Papilionoideae</taxon>
        <taxon>50 kb inversion clade</taxon>
        <taxon>NPAAA clade</taxon>
        <taxon>indigoferoid/millettioid clade</taxon>
        <taxon>Phaseoleae</taxon>
        <taxon>Phaseolus</taxon>
    </lineage>
</organism>
<evidence type="ECO:0000256" key="3">
    <source>
        <dbReference type="ARBA" id="ARBA00011489"/>
    </source>
</evidence>
<dbReference type="InterPro" id="IPR006702">
    <property type="entry name" value="CASP_dom"/>
</dbReference>
<comment type="caution">
    <text evidence="8">Lacks conserved residue(s) required for the propagation of feature annotation.</text>
</comment>
<dbReference type="PANTHER" id="PTHR33573">
    <property type="entry name" value="CASP-LIKE PROTEIN 4A4"/>
    <property type="match status" value="1"/>
</dbReference>
<evidence type="ECO:0000256" key="7">
    <source>
        <dbReference type="ARBA" id="ARBA00023136"/>
    </source>
</evidence>
<dbReference type="AlphaFoldDB" id="V7CBQ1"/>
<evidence type="ECO:0000313" key="11">
    <source>
        <dbReference type="Proteomes" id="UP000000226"/>
    </source>
</evidence>
<proteinExistence type="inferred from homology"/>
<dbReference type="Proteomes" id="UP000000226">
    <property type="component" value="Chromosome 3"/>
</dbReference>
<keyword evidence="11" id="KW-1185">Reference proteome</keyword>
<keyword evidence="7 8" id="KW-0472">Membrane</keyword>
<protein>
    <recommendedName>
        <fullName evidence="8">CASP-like protein</fullName>
    </recommendedName>
</protein>
<name>V7CBQ1_PHAVU</name>
<accession>V7CBQ1</accession>
<dbReference type="OrthoDB" id="689315at2759"/>
<keyword evidence="5 8" id="KW-0812">Transmembrane</keyword>
<dbReference type="NCBIfam" id="TIGR01569">
    <property type="entry name" value="A_tha_TIGR01569"/>
    <property type="match status" value="1"/>
</dbReference>
<dbReference type="PANTHER" id="PTHR33573:SF30">
    <property type="entry name" value="CASP-LIKE PROTEIN 2C1-RELATED"/>
    <property type="match status" value="1"/>
</dbReference>
<dbReference type="Pfam" id="PF04535">
    <property type="entry name" value="CASP_dom"/>
    <property type="match status" value="1"/>
</dbReference>
<evidence type="ECO:0000256" key="4">
    <source>
        <dbReference type="ARBA" id="ARBA00022475"/>
    </source>
</evidence>
<evidence type="ECO:0000256" key="2">
    <source>
        <dbReference type="ARBA" id="ARBA00007651"/>
    </source>
</evidence>
<dbReference type="PhylomeDB" id="V7CBQ1"/>
<dbReference type="PROSITE" id="PS51257">
    <property type="entry name" value="PROKAR_LIPOPROTEIN"/>
    <property type="match status" value="1"/>
</dbReference>
<gene>
    <name evidence="10" type="ORF">PHAVU_003G147200g</name>
</gene>
<dbReference type="InterPro" id="IPR006459">
    <property type="entry name" value="CASP/CASPL"/>
</dbReference>
<evidence type="ECO:0000256" key="5">
    <source>
        <dbReference type="ARBA" id="ARBA00022692"/>
    </source>
</evidence>
<reference evidence="11" key="1">
    <citation type="journal article" date="2014" name="Nat. Genet.">
        <title>A reference genome for common bean and genome-wide analysis of dual domestications.</title>
        <authorList>
            <person name="Schmutz J."/>
            <person name="McClean P.E."/>
            <person name="Mamidi S."/>
            <person name="Wu G.A."/>
            <person name="Cannon S.B."/>
            <person name="Grimwood J."/>
            <person name="Jenkins J."/>
            <person name="Shu S."/>
            <person name="Song Q."/>
            <person name="Chavarro C."/>
            <person name="Torres-Torres M."/>
            <person name="Geffroy V."/>
            <person name="Moghaddam S.M."/>
            <person name="Gao D."/>
            <person name="Abernathy B."/>
            <person name="Barry K."/>
            <person name="Blair M."/>
            <person name="Brick M.A."/>
            <person name="Chovatia M."/>
            <person name="Gepts P."/>
            <person name="Goodstein D.M."/>
            <person name="Gonzales M."/>
            <person name="Hellsten U."/>
            <person name="Hyten D.L."/>
            <person name="Jia G."/>
            <person name="Kelly J.D."/>
            <person name="Kudrna D."/>
            <person name="Lee R."/>
            <person name="Richard M.M."/>
            <person name="Miklas P.N."/>
            <person name="Osorno J.M."/>
            <person name="Rodrigues J."/>
            <person name="Thareau V."/>
            <person name="Urrea C.A."/>
            <person name="Wang M."/>
            <person name="Yu Y."/>
            <person name="Zhang M."/>
            <person name="Wing R.A."/>
            <person name="Cregan P.B."/>
            <person name="Rokhsar D.S."/>
            <person name="Jackson S.A."/>
        </authorList>
    </citation>
    <scope>NUCLEOTIDE SEQUENCE [LARGE SCALE GENOMIC DNA]</scope>
    <source>
        <strain evidence="11">cv. G19833</strain>
    </source>
</reference>
<dbReference type="EMBL" id="CM002290">
    <property type="protein sequence ID" value="ESW26773.1"/>
    <property type="molecule type" value="Genomic_DNA"/>
</dbReference>
<feature type="transmembrane region" description="Helical" evidence="8">
    <location>
        <begin position="89"/>
        <end position="118"/>
    </location>
</feature>
<comment type="similarity">
    <text evidence="2 8">Belongs to the Casparian strip membrane proteins (CASP) family.</text>
</comment>
<dbReference type="Gramene" id="ESW26773">
    <property type="protein sequence ID" value="ESW26773"/>
    <property type="gene ID" value="PHAVU_003G147200g"/>
</dbReference>
<keyword evidence="4 8" id="KW-1003">Cell membrane</keyword>
<comment type="subunit">
    <text evidence="3 8">Homodimer and heterodimers.</text>
</comment>